<dbReference type="AlphaFoldDB" id="A0A3M8DVS7"/>
<comment type="caution">
    <text evidence="1">The sequence shown here is derived from an EMBL/GenBank/DDBJ whole genome shotgun (WGS) entry which is preliminary data.</text>
</comment>
<evidence type="ECO:0000313" key="2">
    <source>
        <dbReference type="Proteomes" id="UP000271031"/>
    </source>
</evidence>
<dbReference type="InterPro" id="IPR021415">
    <property type="entry name" value="SAV0927-like"/>
</dbReference>
<reference evidence="1 2" key="1">
    <citation type="submission" date="2018-10" db="EMBL/GenBank/DDBJ databases">
        <title>Phylogenomics of Brevibacillus.</title>
        <authorList>
            <person name="Dunlap C."/>
        </authorList>
    </citation>
    <scope>NUCLEOTIDE SEQUENCE [LARGE SCALE GENOMIC DNA]</scope>
    <source>
        <strain evidence="1 2">JCM 15716</strain>
    </source>
</reference>
<sequence length="99" mass="11221">MEQYESLYDLSESAQVRFIGVVSEHTRYDFGIVYTSRFFGKPLVVCMQTGQSALLGSDDAHTPGTLQRVFRLTNENQAVELSKMLLELLPALPMVENQY</sequence>
<gene>
    <name evidence="1" type="ORF">EDM56_05730</name>
</gene>
<keyword evidence="2" id="KW-1185">Reference proteome</keyword>
<dbReference type="Pfam" id="PF11256">
    <property type="entry name" value="SAV0927-like"/>
    <property type="match status" value="1"/>
</dbReference>
<evidence type="ECO:0000313" key="1">
    <source>
        <dbReference type="EMBL" id="RNB91087.1"/>
    </source>
</evidence>
<dbReference type="EMBL" id="RHHQ01000006">
    <property type="protein sequence ID" value="RNB91087.1"/>
    <property type="molecule type" value="Genomic_DNA"/>
</dbReference>
<accession>A0A3M8DVS7</accession>
<dbReference type="OrthoDB" id="2353476at2"/>
<dbReference type="Proteomes" id="UP000271031">
    <property type="component" value="Unassembled WGS sequence"/>
</dbReference>
<organism evidence="1 2">
    <name type="scientific">Brevibacillus fluminis</name>
    <dbReference type="NCBI Taxonomy" id="511487"/>
    <lineage>
        <taxon>Bacteria</taxon>
        <taxon>Bacillati</taxon>
        <taxon>Bacillota</taxon>
        <taxon>Bacilli</taxon>
        <taxon>Bacillales</taxon>
        <taxon>Paenibacillaceae</taxon>
        <taxon>Brevibacillus</taxon>
    </lineage>
</organism>
<proteinExistence type="predicted"/>
<protein>
    <submittedName>
        <fullName evidence="1">DUF3055 domain-containing protein</fullName>
    </submittedName>
</protein>
<name>A0A3M8DVS7_9BACL</name>